<dbReference type="AlphaFoldDB" id="K8EE76"/>
<sequence length="529" mass="59004">MTGARDGGGNIGSQKSTLETAATNRMEKDVQSLMSLKPFARFLLQYVKDGGDINVDSDSSDKNNVPSEMRLILEQLKPLIETMSRDDLMLLLEKAASGLYEDDLLMHLATDGEKEEEGEVVEERADLDLEEIMGTLKPGYVVKTKDARGRKVLVNVCGAKEVPKPARWRITEEEEEEEGGDDHEINDLEKTHRFPLACSDKRVDIDRNGNACDVYDVAFNDEVVEVAAKAMFDIATREAKLRDTLATVCVEVVSKKCTTGGGEGNALDPRFTLPKRAFAGASLPPPMRVKKFLSSSLTRSQLRQQHARRRIVEINTTSNNNNATEGATPMSPLSTTRRQHHRMEQTSSEDEDEEEGGFAFRLSPERKKKRKQSQLKNVTTIANAAAADTAAATTSATKKLRVKIETSYPDKPLTTFATVKLTFDSEQSLDRAKLNVCSRESTLRVSFDDDHHSKEGEDDEKEDLRRGEKSTQHQTEFPFFIDVEKIREIEVEELPRGEKEGEMGDTSGSDTSGRDPLTVMLKIPFILIK</sequence>
<dbReference type="InterPro" id="IPR012981">
    <property type="entry name" value="PIH1_N"/>
</dbReference>
<feature type="region of interest" description="Disordered" evidence="2">
    <location>
        <begin position="314"/>
        <end position="375"/>
    </location>
</feature>
<dbReference type="RefSeq" id="XP_007513801.1">
    <property type="nucleotide sequence ID" value="XM_007513739.1"/>
</dbReference>
<gene>
    <name evidence="4" type="ORF">Bathy04g04380</name>
</gene>
<feature type="compositionally biased region" description="Gly residues" evidence="2">
    <location>
        <begin position="1"/>
        <end position="11"/>
    </location>
</feature>
<dbReference type="STRING" id="41875.K8EE76"/>
<evidence type="ECO:0000313" key="5">
    <source>
        <dbReference type="Proteomes" id="UP000198341"/>
    </source>
</evidence>
<dbReference type="Pfam" id="PF08190">
    <property type="entry name" value="PIH1"/>
    <property type="match status" value="1"/>
</dbReference>
<dbReference type="PANTHER" id="PTHR22997:SF11">
    <property type="entry name" value="PIH1 N-TERMINAL DOMAIN-CONTAINING PROTEIN"/>
    <property type="match status" value="1"/>
</dbReference>
<dbReference type="KEGG" id="bpg:Bathy04g04380"/>
<feature type="region of interest" description="Disordered" evidence="2">
    <location>
        <begin position="447"/>
        <end position="472"/>
    </location>
</feature>
<evidence type="ECO:0000313" key="4">
    <source>
        <dbReference type="EMBL" id="CCO16326.1"/>
    </source>
</evidence>
<feature type="domain" description="PIH1 N-terminal" evidence="3">
    <location>
        <begin position="137"/>
        <end position="258"/>
    </location>
</feature>
<dbReference type="EMBL" id="FO082275">
    <property type="protein sequence ID" value="CCO16326.1"/>
    <property type="molecule type" value="Genomic_DNA"/>
</dbReference>
<feature type="compositionally biased region" description="Acidic residues" evidence="2">
    <location>
        <begin position="347"/>
        <end position="356"/>
    </location>
</feature>
<feature type="compositionally biased region" description="Basic and acidic residues" evidence="2">
    <location>
        <begin position="462"/>
        <end position="471"/>
    </location>
</feature>
<reference evidence="4 5" key="1">
    <citation type="submission" date="2011-10" db="EMBL/GenBank/DDBJ databases">
        <authorList>
            <person name="Genoscope - CEA"/>
        </authorList>
    </citation>
    <scope>NUCLEOTIDE SEQUENCE [LARGE SCALE GENOMIC DNA]</scope>
    <source>
        <strain evidence="4 5">RCC 1105</strain>
    </source>
</reference>
<proteinExistence type="inferred from homology"/>
<dbReference type="GeneID" id="19016464"/>
<evidence type="ECO:0000256" key="2">
    <source>
        <dbReference type="SAM" id="MobiDB-lite"/>
    </source>
</evidence>
<comment type="similarity">
    <text evidence="1">Belongs to the PIH1 family.</text>
</comment>
<feature type="compositionally biased region" description="Polar residues" evidence="2">
    <location>
        <begin position="314"/>
        <end position="336"/>
    </location>
</feature>
<dbReference type="InterPro" id="IPR050734">
    <property type="entry name" value="PIH1/Kintoun_subfamily"/>
</dbReference>
<protein>
    <submittedName>
        <fullName evidence="4">PREDICTED: similar to MGC52879 protein</fullName>
    </submittedName>
</protein>
<dbReference type="PANTHER" id="PTHR22997">
    <property type="entry name" value="PIH1 DOMAIN-CONTAINING PROTEIN 1"/>
    <property type="match status" value="1"/>
</dbReference>
<evidence type="ECO:0000256" key="1">
    <source>
        <dbReference type="ARBA" id="ARBA00008511"/>
    </source>
</evidence>
<name>K8EE76_9CHLO</name>
<evidence type="ECO:0000259" key="3">
    <source>
        <dbReference type="Pfam" id="PF08190"/>
    </source>
</evidence>
<dbReference type="Proteomes" id="UP000198341">
    <property type="component" value="Chromosome 4"/>
</dbReference>
<dbReference type="GO" id="GO:0005737">
    <property type="term" value="C:cytoplasm"/>
    <property type="evidence" value="ECO:0007669"/>
    <property type="project" value="TreeGrafter"/>
</dbReference>
<feature type="region of interest" description="Disordered" evidence="2">
    <location>
        <begin position="1"/>
        <end position="20"/>
    </location>
</feature>
<feature type="region of interest" description="Disordered" evidence="2">
    <location>
        <begin position="492"/>
        <end position="516"/>
    </location>
</feature>
<organism evidence="4 5">
    <name type="scientific">Bathycoccus prasinos</name>
    <dbReference type="NCBI Taxonomy" id="41875"/>
    <lineage>
        <taxon>Eukaryota</taxon>
        <taxon>Viridiplantae</taxon>
        <taxon>Chlorophyta</taxon>
        <taxon>Mamiellophyceae</taxon>
        <taxon>Mamiellales</taxon>
        <taxon>Bathycoccaceae</taxon>
        <taxon>Bathycoccus</taxon>
    </lineage>
</organism>
<feature type="compositionally biased region" description="Basic and acidic residues" evidence="2">
    <location>
        <begin position="492"/>
        <end position="502"/>
    </location>
</feature>
<accession>K8EE76</accession>
<dbReference type="OrthoDB" id="567158at2759"/>
<keyword evidence="5" id="KW-1185">Reference proteome</keyword>